<gene>
    <name evidence="1" type="ORF">MANES_18G136804v8</name>
</gene>
<keyword evidence="2" id="KW-1185">Reference proteome</keyword>
<organism evidence="1 2">
    <name type="scientific">Manihot esculenta</name>
    <name type="common">Cassava</name>
    <name type="synonym">Jatropha manihot</name>
    <dbReference type="NCBI Taxonomy" id="3983"/>
    <lineage>
        <taxon>Eukaryota</taxon>
        <taxon>Viridiplantae</taxon>
        <taxon>Streptophyta</taxon>
        <taxon>Embryophyta</taxon>
        <taxon>Tracheophyta</taxon>
        <taxon>Spermatophyta</taxon>
        <taxon>Magnoliopsida</taxon>
        <taxon>eudicotyledons</taxon>
        <taxon>Gunneridae</taxon>
        <taxon>Pentapetalae</taxon>
        <taxon>rosids</taxon>
        <taxon>fabids</taxon>
        <taxon>Malpighiales</taxon>
        <taxon>Euphorbiaceae</taxon>
        <taxon>Crotonoideae</taxon>
        <taxon>Manihoteae</taxon>
        <taxon>Manihot</taxon>
    </lineage>
</organism>
<reference evidence="2" key="1">
    <citation type="journal article" date="2016" name="Nat. Biotechnol.">
        <title>Sequencing wild and cultivated cassava and related species reveals extensive interspecific hybridization and genetic diversity.</title>
        <authorList>
            <person name="Bredeson J.V."/>
            <person name="Lyons J.B."/>
            <person name="Prochnik S.E."/>
            <person name="Wu G.A."/>
            <person name="Ha C.M."/>
            <person name="Edsinger-Gonzales E."/>
            <person name="Grimwood J."/>
            <person name="Schmutz J."/>
            <person name="Rabbi I.Y."/>
            <person name="Egesi C."/>
            <person name="Nauluvula P."/>
            <person name="Lebot V."/>
            <person name="Ndunguru J."/>
            <person name="Mkamilo G."/>
            <person name="Bart R.S."/>
            <person name="Setter T.L."/>
            <person name="Gleadow R.M."/>
            <person name="Kulakow P."/>
            <person name="Ferguson M.E."/>
            <person name="Rounsley S."/>
            <person name="Rokhsar D.S."/>
        </authorList>
    </citation>
    <scope>NUCLEOTIDE SEQUENCE [LARGE SCALE GENOMIC DNA]</scope>
    <source>
        <strain evidence="2">cv. AM560-2</strain>
    </source>
</reference>
<accession>A0ACB7G0K9</accession>
<dbReference type="EMBL" id="CM004404">
    <property type="protein sequence ID" value="KAG8633793.1"/>
    <property type="molecule type" value="Genomic_DNA"/>
</dbReference>
<protein>
    <submittedName>
        <fullName evidence="1">Uncharacterized protein</fullName>
    </submittedName>
</protein>
<evidence type="ECO:0000313" key="1">
    <source>
        <dbReference type="EMBL" id="KAG8633793.1"/>
    </source>
</evidence>
<dbReference type="Proteomes" id="UP000091857">
    <property type="component" value="Chromosome 18"/>
</dbReference>
<name>A0ACB7G0K9_MANES</name>
<sequence>MMPVFSLSFRVLEVSKFPCQPHTSPNFKVRQVSQLRKTLLLCLLIASASHSTKLLLIYKASNNENSDK</sequence>
<proteinExistence type="predicted"/>
<comment type="caution">
    <text evidence="1">The sequence shown here is derived from an EMBL/GenBank/DDBJ whole genome shotgun (WGS) entry which is preliminary data.</text>
</comment>
<evidence type="ECO:0000313" key="2">
    <source>
        <dbReference type="Proteomes" id="UP000091857"/>
    </source>
</evidence>